<dbReference type="Proteomes" id="UP001227317">
    <property type="component" value="Unassembled WGS sequence"/>
</dbReference>
<dbReference type="EMBL" id="JAUJFI010000014">
    <property type="protein sequence ID" value="MDQ2102081.1"/>
    <property type="molecule type" value="Genomic_DNA"/>
</dbReference>
<protein>
    <submittedName>
        <fullName evidence="1">Uncharacterized protein</fullName>
    </submittedName>
</protein>
<organism evidence="1 2">
    <name type="scientific">Azospirillum isscasi</name>
    <dbReference type="NCBI Taxonomy" id="3053926"/>
    <lineage>
        <taxon>Bacteria</taxon>
        <taxon>Pseudomonadati</taxon>
        <taxon>Pseudomonadota</taxon>
        <taxon>Alphaproteobacteria</taxon>
        <taxon>Rhodospirillales</taxon>
        <taxon>Azospirillaceae</taxon>
        <taxon>Azospirillum</taxon>
    </lineage>
</organism>
<accession>A0ABU0WD19</accession>
<keyword evidence="2" id="KW-1185">Reference proteome</keyword>
<comment type="caution">
    <text evidence="1">The sequence shown here is derived from an EMBL/GenBank/DDBJ whole genome shotgun (WGS) entry which is preliminary data.</text>
</comment>
<sequence length="84" mass="8868">MKAAAPAALEKIAPVIARRGRCDALSVRDDADGDLLIGSDVVGGPAGQAVAVIFVKIYRIKIADDIRLLSHFQCHLVPVYVVAS</sequence>
<gene>
    <name evidence="1" type="ORF">QSG27_05160</name>
</gene>
<evidence type="ECO:0000313" key="1">
    <source>
        <dbReference type="EMBL" id="MDQ2102081.1"/>
    </source>
</evidence>
<name>A0ABU0WD19_9PROT</name>
<proteinExistence type="predicted"/>
<dbReference type="RefSeq" id="WP_306704064.1">
    <property type="nucleotide sequence ID" value="NZ_JAUJFI010000014.1"/>
</dbReference>
<reference evidence="1 2" key="1">
    <citation type="submission" date="2023-06" db="EMBL/GenBank/DDBJ databases">
        <title>Azospirillum isscasensis sp.nov, a bacterium isolated from rhizosphere soil of rice.</title>
        <authorList>
            <person name="Wang H."/>
        </authorList>
    </citation>
    <scope>NUCLEOTIDE SEQUENCE [LARGE SCALE GENOMIC DNA]</scope>
    <source>
        <strain evidence="1 2">C340-1</strain>
    </source>
</reference>
<evidence type="ECO:0000313" key="2">
    <source>
        <dbReference type="Proteomes" id="UP001227317"/>
    </source>
</evidence>